<proteinExistence type="predicted"/>
<feature type="transmembrane region" description="Helical" evidence="4">
    <location>
        <begin position="103"/>
        <end position="126"/>
    </location>
</feature>
<dbReference type="InterPro" id="IPR035976">
    <property type="entry name" value="Sushi/SCR/CCP_sf"/>
</dbReference>
<feature type="domain" description="Sushi" evidence="6">
    <location>
        <begin position="36"/>
        <end position="96"/>
    </location>
</feature>
<reference evidence="7" key="1">
    <citation type="journal article" date="2023" name="G3 (Bethesda)">
        <title>A reference genome for the long-term kleptoplast-retaining sea slug Elysia crispata morphotype clarki.</title>
        <authorList>
            <person name="Eastman K.E."/>
            <person name="Pendleton A.L."/>
            <person name="Shaikh M.A."/>
            <person name="Suttiyut T."/>
            <person name="Ogas R."/>
            <person name="Tomko P."/>
            <person name="Gavelis G."/>
            <person name="Widhalm J.R."/>
            <person name="Wisecaver J.H."/>
        </authorList>
    </citation>
    <scope>NUCLEOTIDE SEQUENCE</scope>
    <source>
        <strain evidence="7">ECLA1</strain>
    </source>
</reference>
<keyword evidence="5" id="KW-0732">Signal</keyword>
<evidence type="ECO:0000256" key="5">
    <source>
        <dbReference type="SAM" id="SignalP"/>
    </source>
</evidence>
<evidence type="ECO:0000259" key="6">
    <source>
        <dbReference type="PROSITE" id="PS50923"/>
    </source>
</evidence>
<keyword evidence="8" id="KW-1185">Reference proteome</keyword>
<dbReference type="CDD" id="cd00033">
    <property type="entry name" value="CCP"/>
    <property type="match status" value="1"/>
</dbReference>
<feature type="signal peptide" evidence="5">
    <location>
        <begin position="1"/>
        <end position="36"/>
    </location>
</feature>
<dbReference type="PROSITE" id="PS50923">
    <property type="entry name" value="SUSHI"/>
    <property type="match status" value="1"/>
</dbReference>
<comment type="caution">
    <text evidence="7">The sequence shown here is derived from an EMBL/GenBank/DDBJ whole genome shotgun (WGS) entry which is preliminary data.</text>
</comment>
<dbReference type="EMBL" id="JAWDGP010005428">
    <property type="protein sequence ID" value="KAK3756988.1"/>
    <property type="molecule type" value="Genomic_DNA"/>
</dbReference>
<feature type="compositionally biased region" description="Polar residues" evidence="3">
    <location>
        <begin position="157"/>
        <end position="175"/>
    </location>
</feature>
<keyword evidence="4" id="KW-0812">Transmembrane</keyword>
<gene>
    <name evidence="7" type="ORF">RRG08_063180</name>
</gene>
<feature type="disulfide bond" evidence="2">
    <location>
        <begin position="38"/>
        <end position="81"/>
    </location>
</feature>
<evidence type="ECO:0000256" key="4">
    <source>
        <dbReference type="SAM" id="Phobius"/>
    </source>
</evidence>
<evidence type="ECO:0000256" key="2">
    <source>
        <dbReference type="PROSITE-ProRule" id="PRU00302"/>
    </source>
</evidence>
<keyword evidence="4" id="KW-0472">Membrane</keyword>
<dbReference type="Proteomes" id="UP001283361">
    <property type="component" value="Unassembled WGS sequence"/>
</dbReference>
<dbReference type="Pfam" id="PF00084">
    <property type="entry name" value="Sushi"/>
    <property type="match status" value="1"/>
</dbReference>
<organism evidence="7 8">
    <name type="scientific">Elysia crispata</name>
    <name type="common">lettuce slug</name>
    <dbReference type="NCBI Taxonomy" id="231223"/>
    <lineage>
        <taxon>Eukaryota</taxon>
        <taxon>Metazoa</taxon>
        <taxon>Spiralia</taxon>
        <taxon>Lophotrochozoa</taxon>
        <taxon>Mollusca</taxon>
        <taxon>Gastropoda</taxon>
        <taxon>Heterobranchia</taxon>
        <taxon>Euthyneura</taxon>
        <taxon>Panpulmonata</taxon>
        <taxon>Sacoglossa</taxon>
        <taxon>Placobranchoidea</taxon>
        <taxon>Plakobranchidae</taxon>
        <taxon>Elysia</taxon>
    </lineage>
</organism>
<evidence type="ECO:0000256" key="3">
    <source>
        <dbReference type="SAM" id="MobiDB-lite"/>
    </source>
</evidence>
<keyword evidence="1 2" id="KW-1015">Disulfide bond</keyword>
<name>A0AAE1D5A6_9GAST</name>
<dbReference type="AlphaFoldDB" id="A0AAE1D5A6"/>
<evidence type="ECO:0000313" key="8">
    <source>
        <dbReference type="Proteomes" id="UP001283361"/>
    </source>
</evidence>
<protein>
    <recommendedName>
        <fullName evidence="6">Sushi domain-containing protein</fullName>
    </recommendedName>
</protein>
<evidence type="ECO:0000256" key="1">
    <source>
        <dbReference type="ARBA" id="ARBA00023157"/>
    </source>
</evidence>
<sequence length="202" mass="22607">MFSLKAGYLNICIHNLHILLILSGLLMLSILPLVSAGCPTPEIPNDVYSFTQIKSSYATGAVFDIVCVPGYGTDTVVQLKCDSSGEWHGHWPDCSKSENKAKWWMLLLGMVGVVVLIPCILPRLYFTFIDSSSPRKDFLINKRRKSANKRSDRIRMQSFSSQPAKMPTTTQSHNPESIYPKPLPSIRRQRDHAISNDGQVAE</sequence>
<keyword evidence="2" id="KW-0768">Sushi</keyword>
<accession>A0AAE1D5A6</accession>
<evidence type="ECO:0000313" key="7">
    <source>
        <dbReference type="EMBL" id="KAK3756988.1"/>
    </source>
</evidence>
<dbReference type="SUPFAM" id="SSF57535">
    <property type="entry name" value="Complement control module/SCR domain"/>
    <property type="match status" value="1"/>
</dbReference>
<feature type="disulfide bond" evidence="2">
    <location>
        <begin position="67"/>
        <end position="94"/>
    </location>
</feature>
<dbReference type="Gene3D" id="2.10.70.10">
    <property type="entry name" value="Complement Module, domain 1"/>
    <property type="match status" value="1"/>
</dbReference>
<dbReference type="SMART" id="SM00032">
    <property type="entry name" value="CCP"/>
    <property type="match status" value="1"/>
</dbReference>
<keyword evidence="4" id="KW-1133">Transmembrane helix</keyword>
<feature type="region of interest" description="Disordered" evidence="3">
    <location>
        <begin position="142"/>
        <end position="202"/>
    </location>
</feature>
<feature type="chain" id="PRO_5042028501" description="Sushi domain-containing protein" evidence="5">
    <location>
        <begin position="37"/>
        <end position="202"/>
    </location>
</feature>
<dbReference type="InterPro" id="IPR000436">
    <property type="entry name" value="Sushi_SCR_CCP_dom"/>
</dbReference>